<dbReference type="EMBL" id="LAZR01044528">
    <property type="protein sequence ID" value="KKL04424.1"/>
    <property type="molecule type" value="Genomic_DNA"/>
</dbReference>
<gene>
    <name evidence="3" type="ORF">LCGC14_2616180</name>
</gene>
<dbReference type="AlphaFoldDB" id="A0A0F9A4D1"/>
<dbReference type="SUPFAM" id="SSF81324">
    <property type="entry name" value="Voltage-gated potassium channels"/>
    <property type="match status" value="1"/>
</dbReference>
<keyword evidence="1" id="KW-0812">Transmembrane</keyword>
<evidence type="ECO:0000256" key="1">
    <source>
        <dbReference type="SAM" id="Phobius"/>
    </source>
</evidence>
<keyword evidence="1" id="KW-0472">Membrane</keyword>
<sequence length="143" mass="15557">VFLSFVLLLLCTTVHCTMLRWASNRLGRNDLSVLPALLLAMTVAMTAHAIDALIYAGGFWAAIHWLAIGDLKPPKPADPAVGWMDIYYFSLVNLTTLGRGDLVPTGHLRFMAGMEAAQGFLIITASGSYIFQVMAGKVPFRDS</sequence>
<protein>
    <recommendedName>
        <fullName evidence="2">Potassium channel domain-containing protein</fullName>
    </recommendedName>
</protein>
<keyword evidence="1" id="KW-1133">Transmembrane helix</keyword>
<feature type="transmembrane region" description="Helical" evidence="1">
    <location>
        <begin position="110"/>
        <end position="131"/>
    </location>
</feature>
<evidence type="ECO:0000313" key="3">
    <source>
        <dbReference type="EMBL" id="KKL04424.1"/>
    </source>
</evidence>
<feature type="non-terminal residue" evidence="3">
    <location>
        <position position="1"/>
    </location>
</feature>
<feature type="domain" description="Potassium channel" evidence="2">
    <location>
        <begin position="82"/>
        <end position="134"/>
    </location>
</feature>
<dbReference type="Pfam" id="PF07885">
    <property type="entry name" value="Ion_trans_2"/>
    <property type="match status" value="1"/>
</dbReference>
<accession>A0A0F9A4D1</accession>
<organism evidence="3">
    <name type="scientific">marine sediment metagenome</name>
    <dbReference type="NCBI Taxonomy" id="412755"/>
    <lineage>
        <taxon>unclassified sequences</taxon>
        <taxon>metagenomes</taxon>
        <taxon>ecological metagenomes</taxon>
    </lineage>
</organism>
<proteinExistence type="predicted"/>
<dbReference type="Gene3D" id="1.10.287.70">
    <property type="match status" value="1"/>
</dbReference>
<evidence type="ECO:0000259" key="2">
    <source>
        <dbReference type="Pfam" id="PF07885"/>
    </source>
</evidence>
<reference evidence="3" key="1">
    <citation type="journal article" date="2015" name="Nature">
        <title>Complex archaea that bridge the gap between prokaryotes and eukaryotes.</title>
        <authorList>
            <person name="Spang A."/>
            <person name="Saw J.H."/>
            <person name="Jorgensen S.L."/>
            <person name="Zaremba-Niedzwiedzka K."/>
            <person name="Martijn J."/>
            <person name="Lind A.E."/>
            <person name="van Eijk R."/>
            <person name="Schleper C."/>
            <person name="Guy L."/>
            <person name="Ettema T.J."/>
        </authorList>
    </citation>
    <scope>NUCLEOTIDE SEQUENCE</scope>
</reference>
<name>A0A0F9A4D1_9ZZZZ</name>
<dbReference type="InterPro" id="IPR013099">
    <property type="entry name" value="K_chnl_dom"/>
</dbReference>
<comment type="caution">
    <text evidence="3">The sequence shown here is derived from an EMBL/GenBank/DDBJ whole genome shotgun (WGS) entry which is preliminary data.</text>
</comment>
<feature type="transmembrane region" description="Helical" evidence="1">
    <location>
        <begin position="40"/>
        <end position="68"/>
    </location>
</feature>